<keyword evidence="2" id="KW-0238">DNA-binding</keyword>
<gene>
    <name evidence="6" type="ORF">THAPS_23411</name>
</gene>
<dbReference type="HOGENOM" id="CLU_366216_0_0_1"/>
<reference evidence="6 7" key="2">
    <citation type="journal article" date="2008" name="Nature">
        <title>The Phaeodactylum genome reveals the evolutionary history of diatom genomes.</title>
        <authorList>
            <person name="Bowler C."/>
            <person name="Allen A.E."/>
            <person name="Badger J.H."/>
            <person name="Grimwood J."/>
            <person name="Jabbari K."/>
            <person name="Kuo A."/>
            <person name="Maheswari U."/>
            <person name="Martens C."/>
            <person name="Maumus F."/>
            <person name="Otillar R.P."/>
            <person name="Rayko E."/>
            <person name="Salamov A."/>
            <person name="Vandepoele K."/>
            <person name="Beszteri B."/>
            <person name="Gruber A."/>
            <person name="Heijde M."/>
            <person name="Katinka M."/>
            <person name="Mock T."/>
            <person name="Valentin K."/>
            <person name="Verret F."/>
            <person name="Berges J.A."/>
            <person name="Brownlee C."/>
            <person name="Cadoret J.P."/>
            <person name="Chiovitti A."/>
            <person name="Choi C.J."/>
            <person name="Coesel S."/>
            <person name="De Martino A."/>
            <person name="Detter J.C."/>
            <person name="Durkin C."/>
            <person name="Falciatore A."/>
            <person name="Fournet J."/>
            <person name="Haruta M."/>
            <person name="Huysman M.J."/>
            <person name="Jenkins B.D."/>
            <person name="Jiroutova K."/>
            <person name="Jorgensen R.E."/>
            <person name="Joubert Y."/>
            <person name="Kaplan A."/>
            <person name="Kroger N."/>
            <person name="Kroth P.G."/>
            <person name="La Roche J."/>
            <person name="Lindquist E."/>
            <person name="Lommer M."/>
            <person name="Martin-Jezequel V."/>
            <person name="Lopez P.J."/>
            <person name="Lucas S."/>
            <person name="Mangogna M."/>
            <person name="McGinnis K."/>
            <person name="Medlin L.K."/>
            <person name="Montsant A."/>
            <person name="Oudot-Le Secq M.P."/>
            <person name="Napoli C."/>
            <person name="Obornik M."/>
            <person name="Parker M.S."/>
            <person name="Petit J.L."/>
            <person name="Porcel B.M."/>
            <person name="Poulsen N."/>
            <person name="Robison M."/>
            <person name="Rychlewski L."/>
            <person name="Rynearson T.A."/>
            <person name="Schmutz J."/>
            <person name="Shapiro H."/>
            <person name="Siaut M."/>
            <person name="Stanley M."/>
            <person name="Sussman M.R."/>
            <person name="Taylor A.R."/>
            <person name="Vardi A."/>
            <person name="von Dassow P."/>
            <person name="Vyverman W."/>
            <person name="Willis A."/>
            <person name="Wyrwicz L.S."/>
            <person name="Rokhsar D.S."/>
            <person name="Weissenbach J."/>
            <person name="Armbrust E.V."/>
            <person name="Green B.R."/>
            <person name="Van de Peer Y."/>
            <person name="Grigoriev I.V."/>
        </authorList>
    </citation>
    <scope>NUCLEOTIDE SEQUENCE [LARGE SCALE GENOMIC DNA]</scope>
    <source>
        <strain evidence="6 7">CCMP1335</strain>
    </source>
</reference>
<dbReference type="GO" id="GO:0005634">
    <property type="term" value="C:nucleus"/>
    <property type="evidence" value="ECO:0007669"/>
    <property type="project" value="UniProtKB-SubCell"/>
</dbReference>
<dbReference type="Gene3D" id="1.10.10.10">
    <property type="entry name" value="Winged helix-like DNA-binding domain superfamily/Winged helix DNA-binding domain"/>
    <property type="match status" value="1"/>
</dbReference>
<dbReference type="RefSeq" id="XP_002295766.1">
    <property type="nucleotide sequence ID" value="XM_002295730.1"/>
</dbReference>
<feature type="region of interest" description="Disordered" evidence="4">
    <location>
        <begin position="411"/>
        <end position="454"/>
    </location>
</feature>
<evidence type="ECO:0000313" key="7">
    <source>
        <dbReference type="Proteomes" id="UP000001449"/>
    </source>
</evidence>
<feature type="domain" description="HSF-type DNA-binding" evidence="5">
    <location>
        <begin position="464"/>
        <end position="547"/>
    </location>
</feature>
<evidence type="ECO:0000313" key="6">
    <source>
        <dbReference type="EMBL" id="ACI64483.1"/>
    </source>
</evidence>
<dbReference type="SUPFAM" id="SSF46785">
    <property type="entry name" value="Winged helix' DNA-binding domain"/>
    <property type="match status" value="1"/>
</dbReference>
<reference evidence="6 7" key="1">
    <citation type="journal article" date="2004" name="Science">
        <title>The genome of the diatom Thalassiosira pseudonana: ecology, evolution, and metabolism.</title>
        <authorList>
            <person name="Armbrust E.V."/>
            <person name="Berges J.A."/>
            <person name="Bowler C."/>
            <person name="Green B.R."/>
            <person name="Martinez D."/>
            <person name="Putnam N.H."/>
            <person name="Zhou S."/>
            <person name="Allen A.E."/>
            <person name="Apt K.E."/>
            <person name="Bechner M."/>
            <person name="Brzezinski M.A."/>
            <person name="Chaal B.K."/>
            <person name="Chiovitti A."/>
            <person name="Davis A.K."/>
            <person name="Demarest M.S."/>
            <person name="Detter J.C."/>
            <person name="Glavina T."/>
            <person name="Goodstein D."/>
            <person name="Hadi M.Z."/>
            <person name="Hellsten U."/>
            <person name="Hildebrand M."/>
            <person name="Jenkins B.D."/>
            <person name="Jurka J."/>
            <person name="Kapitonov V.V."/>
            <person name="Kroger N."/>
            <person name="Lau W.W."/>
            <person name="Lane T.W."/>
            <person name="Larimer F.W."/>
            <person name="Lippmeier J.C."/>
            <person name="Lucas S."/>
            <person name="Medina M."/>
            <person name="Montsant A."/>
            <person name="Obornik M."/>
            <person name="Parker M.S."/>
            <person name="Palenik B."/>
            <person name="Pazour G.J."/>
            <person name="Richardson P.M."/>
            <person name="Rynearson T.A."/>
            <person name="Saito M.A."/>
            <person name="Schwartz D.C."/>
            <person name="Thamatrakoln K."/>
            <person name="Valentin K."/>
            <person name="Vardi A."/>
            <person name="Wilkerson F.P."/>
            <person name="Rokhsar D.S."/>
        </authorList>
    </citation>
    <scope>NUCLEOTIDE SEQUENCE [LARGE SCALE GENOMIC DNA]</scope>
    <source>
        <strain evidence="6 7">CCMP1335</strain>
    </source>
</reference>
<keyword evidence="3" id="KW-0539">Nucleus</keyword>
<feature type="compositionally biased region" description="Polar residues" evidence="4">
    <location>
        <begin position="179"/>
        <end position="191"/>
    </location>
</feature>
<accession>B5YML8</accession>
<comment type="subcellular location">
    <subcellularLocation>
        <location evidence="1">Nucleus</location>
    </subcellularLocation>
</comment>
<evidence type="ECO:0000256" key="2">
    <source>
        <dbReference type="ARBA" id="ARBA00023125"/>
    </source>
</evidence>
<organism evidence="6 7">
    <name type="scientific">Thalassiosira pseudonana</name>
    <name type="common">Marine diatom</name>
    <name type="synonym">Cyclotella nana</name>
    <dbReference type="NCBI Taxonomy" id="35128"/>
    <lineage>
        <taxon>Eukaryota</taxon>
        <taxon>Sar</taxon>
        <taxon>Stramenopiles</taxon>
        <taxon>Ochrophyta</taxon>
        <taxon>Bacillariophyta</taxon>
        <taxon>Coscinodiscophyceae</taxon>
        <taxon>Thalassiosirophycidae</taxon>
        <taxon>Thalassiosirales</taxon>
        <taxon>Thalassiosiraceae</taxon>
        <taxon>Thalassiosira</taxon>
    </lineage>
</organism>
<feature type="region of interest" description="Disordered" evidence="4">
    <location>
        <begin position="174"/>
        <end position="212"/>
    </location>
</feature>
<dbReference type="PaxDb" id="35128-Thaps23411"/>
<feature type="region of interest" description="Disordered" evidence="4">
    <location>
        <begin position="561"/>
        <end position="589"/>
    </location>
</feature>
<dbReference type="InterPro" id="IPR036390">
    <property type="entry name" value="WH_DNA-bd_sf"/>
</dbReference>
<dbReference type="InterPro" id="IPR000232">
    <property type="entry name" value="HSF_DNA-bd"/>
</dbReference>
<dbReference type="GO" id="GO:0043565">
    <property type="term" value="F:sequence-specific DNA binding"/>
    <property type="evidence" value="ECO:0007669"/>
    <property type="project" value="InterPro"/>
</dbReference>
<dbReference type="EMBL" id="CP001160">
    <property type="protein sequence ID" value="ACI64483.1"/>
    <property type="molecule type" value="Genomic_DNA"/>
</dbReference>
<proteinExistence type="predicted"/>
<protein>
    <recommendedName>
        <fullName evidence="5">HSF-type DNA-binding domain-containing protein</fullName>
    </recommendedName>
</protein>
<dbReference type="Pfam" id="PF00447">
    <property type="entry name" value="HSF_DNA-bind"/>
    <property type="match status" value="1"/>
</dbReference>
<sequence length="762" mass="83026">MSSSTATPIPAFKSIEELKKKQARYNHYNVFHMLERLRLLHGRSNGEGIKEEPHEKPVDTALATAMYKELDIPPLPPRFSNLGLPSTWFIDIVANQKKKRIHRKTHGLIPFKELAQIIADNYKTVDYETRSWCQEVASRLLAHNKAAEEQLVHTLTAKMVAAADSKQAAAAEAADASSNMINGDSNGASSGHHQYQHYQHQHHQQQRQTSPALHAQLRGIPDVTPASLDAGVSRLHRLHAAKLILENNTRGGGQFNNMMYHMDMANMMQQHGARSVPFQRRVNMMAAFRDFERRNNGMGGGSLGETPLGTPVGGERQSLGVAGGLNLPFQEPPTAVVPGMFGLSASGGVGMGGLMSGGDSMLMSRNQRVGVEKTKRPNTAVEASASSSKASKDKSNGLDLLSFSCSLPAAQSPNSASSGDERDNADSDNSAKMSTKKSKADRSATAKRPTDLIDGVMEPPYSKFPILLHQVIGDPTTNDCIRWDSCGKIFVISDKKKFCVRVLPKFDEVEYATFSQHLRRWNFARVTSGPNMAAYKREDFVKGDSKGAADLKIPVTLSEEAKKSSKKSKASPVAAFSHPVSHQEGVTDVSQERRPLQAAAFNTAEFAAIAAMRNQSPMNSIFAGFPNRPPSDLLLMSALRSMPTSSALPYGQQSSSGGMMDSEERFRQLRSELYEQLLLGYRLGLDAANTSSRGGFHPPPMPPASLLSAMPPPPLLRAARGASADVDAYARNEFGLSYSEIASAWNEMDRQHLAGNNSNQSK</sequence>
<feature type="region of interest" description="Disordered" evidence="4">
    <location>
        <begin position="369"/>
        <end position="395"/>
    </location>
</feature>
<dbReference type="InterPro" id="IPR036388">
    <property type="entry name" value="WH-like_DNA-bd_sf"/>
</dbReference>
<dbReference type="AlphaFoldDB" id="B5YML8"/>
<feature type="compositionally biased region" description="Basic and acidic residues" evidence="4">
    <location>
        <begin position="438"/>
        <end position="451"/>
    </location>
</feature>
<keyword evidence="7" id="KW-1185">Reference proteome</keyword>
<dbReference type="GO" id="GO:0003700">
    <property type="term" value="F:DNA-binding transcription factor activity"/>
    <property type="evidence" value="ECO:0007669"/>
    <property type="project" value="InterPro"/>
</dbReference>
<evidence type="ECO:0000256" key="3">
    <source>
        <dbReference type="ARBA" id="ARBA00023242"/>
    </source>
</evidence>
<dbReference type="KEGG" id="tps:THAPS_23411"/>
<name>B5YML8_THAPS</name>
<evidence type="ECO:0000259" key="5">
    <source>
        <dbReference type="Pfam" id="PF00447"/>
    </source>
</evidence>
<dbReference type="InParanoid" id="B5YML8"/>
<dbReference type="Proteomes" id="UP000001449">
    <property type="component" value="Chromosome 7"/>
</dbReference>
<evidence type="ECO:0000256" key="4">
    <source>
        <dbReference type="SAM" id="MobiDB-lite"/>
    </source>
</evidence>
<dbReference type="GeneID" id="7449179"/>
<evidence type="ECO:0000256" key="1">
    <source>
        <dbReference type="ARBA" id="ARBA00004123"/>
    </source>
</evidence>